<accession>A0A0U3DZP0</accession>
<proteinExistence type="inferred from homology"/>
<dbReference type="PATRIC" id="fig|76731.3.peg.1925"/>
<dbReference type="GO" id="GO:0009279">
    <property type="term" value="C:cell outer membrane"/>
    <property type="evidence" value="ECO:0007669"/>
    <property type="project" value="UniProtKB-SubCell"/>
</dbReference>
<evidence type="ECO:0000256" key="10">
    <source>
        <dbReference type="PROSITE-ProRule" id="PRU01360"/>
    </source>
</evidence>
<name>A0A0U3DZP0_9BURK</name>
<dbReference type="InterPro" id="IPR039426">
    <property type="entry name" value="TonB-dep_rcpt-like"/>
</dbReference>
<evidence type="ECO:0000313" key="13">
    <source>
        <dbReference type="Proteomes" id="UP000060699"/>
    </source>
</evidence>
<evidence type="ECO:0000256" key="9">
    <source>
        <dbReference type="ARBA" id="ARBA00023237"/>
    </source>
</evidence>
<keyword evidence="3 10" id="KW-0813">Transport</keyword>
<dbReference type="Proteomes" id="UP000060699">
    <property type="component" value="Chromosome"/>
</dbReference>
<keyword evidence="8 12" id="KW-0675">Receptor</keyword>
<dbReference type="STRING" id="76731.RD2015_1878"/>
<comment type="subcellular location">
    <subcellularLocation>
        <location evidence="1 10">Cell outer membrane</location>
        <topology evidence="1 10">Multi-pass membrane protein</topology>
    </subcellularLocation>
</comment>
<evidence type="ECO:0000256" key="7">
    <source>
        <dbReference type="ARBA" id="ARBA00023136"/>
    </source>
</evidence>
<keyword evidence="9 10" id="KW-0998">Cell outer membrane</keyword>
<evidence type="ECO:0000256" key="2">
    <source>
        <dbReference type="ARBA" id="ARBA00009810"/>
    </source>
</evidence>
<evidence type="ECO:0000256" key="4">
    <source>
        <dbReference type="ARBA" id="ARBA00022452"/>
    </source>
</evidence>
<comment type="similarity">
    <text evidence="2 10 11">Belongs to the TonB-dependent receptor family.</text>
</comment>
<dbReference type="Pfam" id="PF07715">
    <property type="entry name" value="Plug"/>
    <property type="match status" value="1"/>
</dbReference>
<dbReference type="KEGG" id="rdp:RD2015_1878"/>
<organism evidence="12 13">
    <name type="scientific">Roseateles depolymerans</name>
    <dbReference type="NCBI Taxonomy" id="76731"/>
    <lineage>
        <taxon>Bacteria</taxon>
        <taxon>Pseudomonadati</taxon>
        <taxon>Pseudomonadota</taxon>
        <taxon>Betaproteobacteria</taxon>
        <taxon>Burkholderiales</taxon>
        <taxon>Sphaerotilaceae</taxon>
        <taxon>Roseateles</taxon>
    </lineage>
</organism>
<sequence precursor="true">MKHPFLMTACAFAACVAISDARAQEAATPDTSTGRAADVSLDRVHVQVRRESRVSKGATGLPIAIKDTPQSISTLDKEDMANFGLTGSNDALRLATGVNVDQYETNRATFNSRGFEVQLTQIDGVGMTNDWATVVGQEDTFLFERIELIRGANAMLTGVGNASGTINYIRKRPTNVDGGEVNVTYGQWGQVRGALDYNKVLTQDGNWAGRLVVTHEDKDSYLRALNDKRSTVYGVIDGQIGDAGTLTFGATLNDSKQHSPMWGSLILRHADGTQADLPSSTSTSVDWTYWNTRTQNAFAEYTHQLAKGWEAKATYNYRHYDEDVKLLYASGTLNADNTGLNGWPYRAQKTVINRMFDLSLNGEFDALGRKHSVMVGASRSTQSNSIDTYAFGAGQGSLLLPALPYGGDAYPEPTWGPRTPSSSGEQTLTRAYGVTRLAVTNELKAILGFNAVKLEREGASGYGNAANSRSYPDTKKTTPYAGLTYDFTPDVMGYVSYSTIFQNQDQTDINNNYLDPVKGKNVEVGVKSDWLNKQLMTTFALFKAEQLGLATYAGTRIDPSDPTNPISYYGPKDVKSKGFEFEATGRLSRDSRITVGYTRLILTGPDGKSIYDWVPRTTINAVFDTRISALPALRVGVAGRWQSEVVGPNASQGAYLTADAFASYELSDKASVRLNLNNVLDKKYLRGIAYGAIYGAPRNAAVTLNYKL</sequence>
<evidence type="ECO:0000256" key="1">
    <source>
        <dbReference type="ARBA" id="ARBA00004571"/>
    </source>
</evidence>
<dbReference type="InterPro" id="IPR037066">
    <property type="entry name" value="Plug_dom_sf"/>
</dbReference>
<dbReference type="EMBL" id="CP013729">
    <property type="protein sequence ID" value="ALV06357.1"/>
    <property type="molecule type" value="Genomic_DNA"/>
</dbReference>
<dbReference type="PANTHER" id="PTHR32552:SF74">
    <property type="entry name" value="HYDROXAMATE SIDEROPHORE RECEPTOR FHUE"/>
    <property type="match status" value="1"/>
</dbReference>
<dbReference type="PROSITE" id="PS52016">
    <property type="entry name" value="TONB_DEPENDENT_REC_3"/>
    <property type="match status" value="1"/>
</dbReference>
<dbReference type="RefSeq" id="WP_058934656.1">
    <property type="nucleotide sequence ID" value="NZ_CP013729.1"/>
</dbReference>
<keyword evidence="6 11" id="KW-0798">TonB box</keyword>
<dbReference type="GO" id="GO:0015891">
    <property type="term" value="P:siderophore transport"/>
    <property type="evidence" value="ECO:0007669"/>
    <property type="project" value="InterPro"/>
</dbReference>
<dbReference type="CDD" id="cd01347">
    <property type="entry name" value="ligand_gated_channel"/>
    <property type="match status" value="1"/>
</dbReference>
<dbReference type="InterPro" id="IPR012910">
    <property type="entry name" value="Plug_dom"/>
</dbReference>
<evidence type="ECO:0000313" key="12">
    <source>
        <dbReference type="EMBL" id="ALV06357.1"/>
    </source>
</evidence>
<dbReference type="NCBIfam" id="TIGR01783">
    <property type="entry name" value="TonB-siderophor"/>
    <property type="match status" value="1"/>
</dbReference>
<keyword evidence="5 10" id="KW-0812">Transmembrane</keyword>
<dbReference type="Gene3D" id="2.170.130.10">
    <property type="entry name" value="TonB-dependent receptor, plug domain"/>
    <property type="match status" value="1"/>
</dbReference>
<gene>
    <name evidence="12" type="ORF">RD2015_1878</name>
</gene>
<dbReference type="GO" id="GO:0015344">
    <property type="term" value="F:siderophore uptake transmembrane transporter activity"/>
    <property type="evidence" value="ECO:0007669"/>
    <property type="project" value="TreeGrafter"/>
</dbReference>
<dbReference type="PANTHER" id="PTHR32552">
    <property type="entry name" value="FERRICHROME IRON RECEPTOR-RELATED"/>
    <property type="match status" value="1"/>
</dbReference>
<reference evidence="12 13" key="1">
    <citation type="submission" date="2015-12" db="EMBL/GenBank/DDBJ databases">
        <title>Complete genome of Roseateles depolymerans KCTC 42856.</title>
        <authorList>
            <person name="Kim K.M."/>
        </authorList>
    </citation>
    <scope>NUCLEOTIDE SEQUENCE [LARGE SCALE GENOMIC DNA]</scope>
    <source>
        <strain evidence="12 13">KCTC 42856</strain>
    </source>
</reference>
<dbReference type="InterPro" id="IPR036942">
    <property type="entry name" value="Beta-barrel_TonB_sf"/>
</dbReference>
<dbReference type="OrthoDB" id="174652at2"/>
<keyword evidence="13" id="KW-1185">Reference proteome</keyword>
<keyword evidence="4 10" id="KW-1134">Transmembrane beta strand</keyword>
<dbReference type="Pfam" id="PF00593">
    <property type="entry name" value="TonB_dep_Rec_b-barrel"/>
    <property type="match status" value="1"/>
</dbReference>
<dbReference type="InterPro" id="IPR000531">
    <property type="entry name" value="Beta-barrel_TonB"/>
</dbReference>
<dbReference type="AlphaFoldDB" id="A0A0U3DZP0"/>
<keyword evidence="7 10" id="KW-0472">Membrane</keyword>
<dbReference type="PROSITE" id="PS51257">
    <property type="entry name" value="PROKAR_LIPOPROTEIN"/>
    <property type="match status" value="1"/>
</dbReference>
<dbReference type="Gene3D" id="2.40.170.20">
    <property type="entry name" value="TonB-dependent receptor, beta-barrel domain"/>
    <property type="match status" value="1"/>
</dbReference>
<protein>
    <submittedName>
        <fullName evidence="12">Putative TonB-dependent receptor</fullName>
    </submittedName>
</protein>
<evidence type="ECO:0000256" key="5">
    <source>
        <dbReference type="ARBA" id="ARBA00022692"/>
    </source>
</evidence>
<evidence type="ECO:0000256" key="11">
    <source>
        <dbReference type="RuleBase" id="RU003357"/>
    </source>
</evidence>
<dbReference type="SUPFAM" id="SSF56935">
    <property type="entry name" value="Porins"/>
    <property type="match status" value="1"/>
</dbReference>
<evidence type="ECO:0000256" key="3">
    <source>
        <dbReference type="ARBA" id="ARBA00022448"/>
    </source>
</evidence>
<evidence type="ECO:0000256" key="6">
    <source>
        <dbReference type="ARBA" id="ARBA00023077"/>
    </source>
</evidence>
<evidence type="ECO:0000256" key="8">
    <source>
        <dbReference type="ARBA" id="ARBA00023170"/>
    </source>
</evidence>
<dbReference type="InterPro" id="IPR010105">
    <property type="entry name" value="TonB_sidphr_rcpt"/>
</dbReference>
<dbReference type="GO" id="GO:0038023">
    <property type="term" value="F:signaling receptor activity"/>
    <property type="evidence" value="ECO:0007669"/>
    <property type="project" value="InterPro"/>
</dbReference>